<dbReference type="AlphaFoldDB" id="A0A3S1BY64"/>
<proteinExistence type="predicted"/>
<organism evidence="2 3">
    <name type="scientific">Elysia chlorotica</name>
    <name type="common">Eastern emerald elysia</name>
    <name type="synonym">Sea slug</name>
    <dbReference type="NCBI Taxonomy" id="188477"/>
    <lineage>
        <taxon>Eukaryota</taxon>
        <taxon>Metazoa</taxon>
        <taxon>Spiralia</taxon>
        <taxon>Lophotrochozoa</taxon>
        <taxon>Mollusca</taxon>
        <taxon>Gastropoda</taxon>
        <taxon>Heterobranchia</taxon>
        <taxon>Euthyneura</taxon>
        <taxon>Panpulmonata</taxon>
        <taxon>Sacoglossa</taxon>
        <taxon>Placobranchoidea</taxon>
        <taxon>Plakobranchidae</taxon>
        <taxon>Elysia</taxon>
    </lineage>
</organism>
<feature type="compositionally biased region" description="Polar residues" evidence="1">
    <location>
        <begin position="206"/>
        <end position="222"/>
    </location>
</feature>
<evidence type="ECO:0000313" key="2">
    <source>
        <dbReference type="EMBL" id="RUS77970.1"/>
    </source>
</evidence>
<evidence type="ECO:0000313" key="3">
    <source>
        <dbReference type="Proteomes" id="UP000271974"/>
    </source>
</evidence>
<feature type="region of interest" description="Disordered" evidence="1">
    <location>
        <begin position="1"/>
        <end position="243"/>
    </location>
</feature>
<evidence type="ECO:0000256" key="1">
    <source>
        <dbReference type="SAM" id="MobiDB-lite"/>
    </source>
</evidence>
<comment type="caution">
    <text evidence="2">The sequence shown here is derived from an EMBL/GenBank/DDBJ whole genome shotgun (WGS) entry which is preliminary data.</text>
</comment>
<sequence length="243" mass="26646">MSYVNVSSFHKESPENKVNPTLVDQQENPGKEIVPEAKTNGDQIIEAKSGKEKNLGQSNPPPISKKPKKLTKSKTSSYEQNDNKPKANTLNVPKHGGRSSLMQKAKHRLSKTLGSSNNHKPDTNQDINKDPMLDKRTDSSQSHSQTITPEIGDSKAQISEPIEYQNLLPSTSAKTTDNDKNLVKVEEVNSNASRESVGVNEKENSASKTKQAPATKGQNRKSGSGLRGMLDLSELKSKLKRPH</sequence>
<feature type="compositionally biased region" description="Polar residues" evidence="1">
    <location>
        <begin position="139"/>
        <end position="148"/>
    </location>
</feature>
<protein>
    <submittedName>
        <fullName evidence="2">Uncharacterized protein</fullName>
    </submittedName>
</protein>
<dbReference type="Proteomes" id="UP000271974">
    <property type="component" value="Unassembled WGS sequence"/>
</dbReference>
<reference evidence="2 3" key="1">
    <citation type="submission" date="2019-01" db="EMBL/GenBank/DDBJ databases">
        <title>A draft genome assembly of the solar-powered sea slug Elysia chlorotica.</title>
        <authorList>
            <person name="Cai H."/>
            <person name="Li Q."/>
            <person name="Fang X."/>
            <person name="Li J."/>
            <person name="Curtis N.E."/>
            <person name="Altenburger A."/>
            <person name="Shibata T."/>
            <person name="Feng M."/>
            <person name="Maeda T."/>
            <person name="Schwartz J.A."/>
            <person name="Shigenobu S."/>
            <person name="Lundholm N."/>
            <person name="Nishiyama T."/>
            <person name="Yang H."/>
            <person name="Hasebe M."/>
            <person name="Li S."/>
            <person name="Pierce S.K."/>
            <person name="Wang J."/>
        </authorList>
    </citation>
    <scope>NUCLEOTIDE SEQUENCE [LARGE SCALE GENOMIC DNA]</scope>
    <source>
        <strain evidence="2">EC2010</strain>
        <tissue evidence="2">Whole organism of an adult</tissue>
    </source>
</reference>
<gene>
    <name evidence="2" type="ORF">EGW08_014279</name>
</gene>
<keyword evidence="3" id="KW-1185">Reference proteome</keyword>
<feature type="compositionally biased region" description="Polar residues" evidence="1">
    <location>
        <begin position="16"/>
        <end position="28"/>
    </location>
</feature>
<feature type="compositionally biased region" description="Basic and acidic residues" evidence="1">
    <location>
        <begin position="176"/>
        <end position="187"/>
    </location>
</feature>
<accession>A0A3S1BY64</accession>
<name>A0A3S1BY64_ELYCH</name>
<dbReference type="EMBL" id="RQTK01000540">
    <property type="protein sequence ID" value="RUS77970.1"/>
    <property type="molecule type" value="Genomic_DNA"/>
</dbReference>
<feature type="compositionally biased region" description="Basic and acidic residues" evidence="1">
    <location>
        <begin position="119"/>
        <end position="138"/>
    </location>
</feature>